<feature type="region of interest" description="Disordered" evidence="4">
    <location>
        <begin position="1"/>
        <end position="22"/>
    </location>
</feature>
<dbReference type="EMBL" id="JAPMOS010000058">
    <property type="protein sequence ID" value="KAJ4456919.1"/>
    <property type="molecule type" value="Genomic_DNA"/>
</dbReference>
<dbReference type="PANTHER" id="PTHR24171">
    <property type="entry name" value="ANKYRIN REPEAT DOMAIN-CONTAINING PROTEIN 39-RELATED"/>
    <property type="match status" value="1"/>
</dbReference>
<feature type="repeat" description="ANK" evidence="3">
    <location>
        <begin position="278"/>
        <end position="310"/>
    </location>
</feature>
<feature type="repeat" description="ANK" evidence="3">
    <location>
        <begin position="245"/>
        <end position="277"/>
    </location>
</feature>
<evidence type="ECO:0000313" key="6">
    <source>
        <dbReference type="Proteomes" id="UP001141327"/>
    </source>
</evidence>
<dbReference type="PANTHER" id="PTHR24171:SF9">
    <property type="entry name" value="ANKYRIN REPEAT DOMAIN-CONTAINING PROTEIN 39"/>
    <property type="match status" value="1"/>
</dbReference>
<keyword evidence="1" id="KW-0677">Repeat</keyword>
<keyword evidence="6" id="KW-1185">Reference proteome</keyword>
<proteinExistence type="predicted"/>
<dbReference type="Pfam" id="PF12796">
    <property type="entry name" value="Ank_2"/>
    <property type="match status" value="2"/>
</dbReference>
<name>A0ABQ8UHX5_9EUKA</name>
<evidence type="ECO:0000313" key="5">
    <source>
        <dbReference type="EMBL" id="KAJ4456919.1"/>
    </source>
</evidence>
<dbReference type="InterPro" id="IPR002110">
    <property type="entry name" value="Ankyrin_rpt"/>
</dbReference>
<dbReference type="SUPFAM" id="SSF48403">
    <property type="entry name" value="Ankyrin repeat"/>
    <property type="match status" value="1"/>
</dbReference>
<accession>A0ABQ8UHX5</accession>
<gene>
    <name evidence="5" type="ORF">PAPYR_7737</name>
</gene>
<evidence type="ECO:0000256" key="4">
    <source>
        <dbReference type="SAM" id="MobiDB-lite"/>
    </source>
</evidence>
<feature type="compositionally biased region" description="Polar residues" evidence="4">
    <location>
        <begin position="1"/>
        <end position="13"/>
    </location>
</feature>
<organism evidence="5 6">
    <name type="scientific">Paratrimastix pyriformis</name>
    <dbReference type="NCBI Taxonomy" id="342808"/>
    <lineage>
        <taxon>Eukaryota</taxon>
        <taxon>Metamonada</taxon>
        <taxon>Preaxostyla</taxon>
        <taxon>Paratrimastigidae</taxon>
        <taxon>Paratrimastix</taxon>
    </lineage>
</organism>
<evidence type="ECO:0000256" key="3">
    <source>
        <dbReference type="PROSITE-ProRule" id="PRU00023"/>
    </source>
</evidence>
<sequence>MSQDFARPVSQSKQGDDDKRVGPVNSFWTLLTQSGTTGNAARGGDGCVALVTAAKLSLFLKQPTQLADEQKPIDPQEAQQATEVPTLVEACVHGDFEKAQELVSGGCPVNEADTAGRCALHFSAGSACHALTRLLIEHHAEVNCMASEGSTPLHLAAGLHLIPKLHLKDEDYLHVHEGVEILLKAGADHRIQNRFGCTPLHTALYMASHTVAQQQLPFQTVVPYVTRIIEILIAHGAEVNCKDNDECTPLHYASDSGFVDVIKILLRHGAAVNMTNKEGKTALHYAAAGGNLDVASILYHHGADPNLVNSNGQVALSCIVDPATQAQFAALFAPAGPQAPAPVSQMTPEQPPVVGKKGCCTIL</sequence>
<dbReference type="PROSITE" id="PS50297">
    <property type="entry name" value="ANK_REP_REGION"/>
    <property type="match status" value="2"/>
</dbReference>
<dbReference type="PRINTS" id="PR01415">
    <property type="entry name" value="ANKYRIN"/>
</dbReference>
<dbReference type="InterPro" id="IPR036770">
    <property type="entry name" value="Ankyrin_rpt-contain_sf"/>
</dbReference>
<evidence type="ECO:0000256" key="1">
    <source>
        <dbReference type="ARBA" id="ARBA00022737"/>
    </source>
</evidence>
<comment type="caution">
    <text evidence="5">The sequence shown here is derived from an EMBL/GenBank/DDBJ whole genome shotgun (WGS) entry which is preliminary data.</text>
</comment>
<protein>
    <submittedName>
        <fullName evidence="5">Ankyrin repeat</fullName>
    </submittedName>
</protein>
<keyword evidence="2 3" id="KW-0040">ANK repeat</keyword>
<evidence type="ECO:0000256" key="2">
    <source>
        <dbReference type="ARBA" id="ARBA00023043"/>
    </source>
</evidence>
<dbReference type="SMART" id="SM00248">
    <property type="entry name" value="ANK"/>
    <property type="match status" value="6"/>
</dbReference>
<reference evidence="5" key="1">
    <citation type="journal article" date="2022" name="bioRxiv">
        <title>Genomics of Preaxostyla Flagellates Illuminates Evolutionary Transitions and the Path Towards Mitochondrial Loss.</title>
        <authorList>
            <person name="Novak L.V.F."/>
            <person name="Treitli S.C."/>
            <person name="Pyrih J."/>
            <person name="Halakuc P."/>
            <person name="Pipaliya S.V."/>
            <person name="Vacek V."/>
            <person name="Brzon O."/>
            <person name="Soukal P."/>
            <person name="Eme L."/>
            <person name="Dacks J.B."/>
            <person name="Karnkowska A."/>
            <person name="Elias M."/>
            <person name="Hampl V."/>
        </authorList>
    </citation>
    <scope>NUCLEOTIDE SEQUENCE</scope>
    <source>
        <strain evidence="5">RCP-MX</strain>
    </source>
</reference>
<dbReference type="Proteomes" id="UP001141327">
    <property type="component" value="Unassembled WGS sequence"/>
</dbReference>
<dbReference type="PROSITE" id="PS50088">
    <property type="entry name" value="ANK_REPEAT"/>
    <property type="match status" value="2"/>
</dbReference>
<dbReference type="Gene3D" id="1.25.40.20">
    <property type="entry name" value="Ankyrin repeat-containing domain"/>
    <property type="match status" value="3"/>
</dbReference>